<dbReference type="AlphaFoldDB" id="A0A6L7F4J0"/>
<dbReference type="RefSeq" id="WP_160880097.1">
    <property type="nucleotide sequence ID" value="NZ_WUEK01000019.1"/>
</dbReference>
<organism evidence="1 2">
    <name type="scientific">Nocardioides flavescens</name>
    <dbReference type="NCBI Taxonomy" id="2691959"/>
    <lineage>
        <taxon>Bacteria</taxon>
        <taxon>Bacillati</taxon>
        <taxon>Actinomycetota</taxon>
        <taxon>Actinomycetes</taxon>
        <taxon>Propionibacteriales</taxon>
        <taxon>Nocardioidaceae</taxon>
        <taxon>Nocardioides</taxon>
    </lineage>
</organism>
<gene>
    <name evidence="1" type="ORF">GRQ65_21665</name>
</gene>
<dbReference type="EMBL" id="WUEK01000019">
    <property type="protein sequence ID" value="MXG92157.1"/>
    <property type="molecule type" value="Genomic_DNA"/>
</dbReference>
<dbReference type="Proteomes" id="UP000473325">
    <property type="component" value="Unassembled WGS sequence"/>
</dbReference>
<keyword evidence="2" id="KW-1185">Reference proteome</keyword>
<proteinExistence type="predicted"/>
<name>A0A6L7F4J0_9ACTN</name>
<reference evidence="1 2" key="1">
    <citation type="submission" date="2019-12" db="EMBL/GenBank/DDBJ databases">
        <authorList>
            <person name="Kun Z."/>
        </authorList>
    </citation>
    <scope>NUCLEOTIDE SEQUENCE [LARGE SCALE GENOMIC DNA]</scope>
    <source>
        <strain evidence="1 2">YIM 123512</strain>
    </source>
</reference>
<comment type="caution">
    <text evidence="1">The sequence shown here is derived from an EMBL/GenBank/DDBJ whole genome shotgun (WGS) entry which is preliminary data.</text>
</comment>
<accession>A0A6L7F4J0</accession>
<evidence type="ECO:0000313" key="1">
    <source>
        <dbReference type="EMBL" id="MXG92157.1"/>
    </source>
</evidence>
<protein>
    <submittedName>
        <fullName evidence="1">Uncharacterized protein</fullName>
    </submittedName>
</protein>
<evidence type="ECO:0000313" key="2">
    <source>
        <dbReference type="Proteomes" id="UP000473325"/>
    </source>
</evidence>
<sequence length="71" mass="7603">MTAYHDLDTPQTMQDDAQAAALLVGRSLAGSLPREGRADLYSAYAQDLPKQRIEVSEAAQRLASALGLSLD</sequence>